<dbReference type="InterPro" id="IPR012677">
    <property type="entry name" value="Nucleotide-bd_a/b_plait_sf"/>
</dbReference>
<dbReference type="PANTHER" id="PTHR22629:SF0">
    <property type="entry name" value="ACTIN-RELATED PROTEIN 2_3 COMPLEX SUBUNIT 4"/>
    <property type="match status" value="1"/>
</dbReference>
<dbReference type="InterPro" id="IPR008384">
    <property type="entry name" value="ARPC4"/>
</dbReference>
<dbReference type="Gene3D" id="3.30.1460.20">
    <property type="match status" value="1"/>
</dbReference>
<keyword evidence="10" id="KW-1185">Reference proteome</keyword>
<feature type="region of interest" description="Disordered" evidence="8">
    <location>
        <begin position="625"/>
        <end position="671"/>
    </location>
</feature>
<organism evidence="9 10">
    <name type="scientific">Phomopsis amygdali</name>
    <name type="common">Fusicoccum amygdali</name>
    <dbReference type="NCBI Taxonomy" id="1214568"/>
    <lineage>
        <taxon>Eukaryota</taxon>
        <taxon>Fungi</taxon>
        <taxon>Dikarya</taxon>
        <taxon>Ascomycota</taxon>
        <taxon>Pezizomycotina</taxon>
        <taxon>Sordariomycetes</taxon>
        <taxon>Sordariomycetidae</taxon>
        <taxon>Diaporthales</taxon>
        <taxon>Diaporthaceae</taxon>
        <taxon>Diaporthe</taxon>
    </lineage>
</organism>
<evidence type="ECO:0000313" key="9">
    <source>
        <dbReference type="EMBL" id="KAK2601199.1"/>
    </source>
</evidence>
<accession>A0AAD9SAD3</accession>
<keyword evidence="5" id="KW-0206">Cytoskeleton</keyword>
<dbReference type="CDD" id="cd12254">
    <property type="entry name" value="RRM_hnRNPH_ESRPs_RBM12_like"/>
    <property type="match status" value="1"/>
</dbReference>
<dbReference type="Gene3D" id="3.30.70.330">
    <property type="match status" value="1"/>
</dbReference>
<proteinExistence type="inferred from homology"/>
<evidence type="ECO:0000256" key="6">
    <source>
        <dbReference type="ARBA" id="ARBA00054835"/>
    </source>
</evidence>
<comment type="function">
    <text evidence="6">Functions as actin-binding component of the Arp2/3 complex which is involved in regulation of actin polymerization and together with an activating nucleation-promoting factor (NPF) mediates the formation of branched actin networks. Seems to contact the mother actin filament.</text>
</comment>
<dbReference type="InterPro" id="IPR034666">
    <property type="entry name" value="ARPC2/4"/>
</dbReference>
<dbReference type="FunFam" id="3.30.1460.20:FF:000001">
    <property type="entry name" value="Actin-related protein 2/3 complex subunit 4"/>
    <property type="match status" value="1"/>
</dbReference>
<evidence type="ECO:0000256" key="5">
    <source>
        <dbReference type="ARBA" id="ARBA00023212"/>
    </source>
</evidence>
<dbReference type="SUPFAM" id="SSF69645">
    <property type="entry name" value="Arp2/3 complex subunits"/>
    <property type="match status" value="1"/>
</dbReference>
<dbReference type="GO" id="GO:0005885">
    <property type="term" value="C:Arp2/3 protein complex"/>
    <property type="evidence" value="ECO:0007669"/>
    <property type="project" value="InterPro"/>
</dbReference>
<dbReference type="GO" id="GO:0003676">
    <property type="term" value="F:nucleic acid binding"/>
    <property type="evidence" value="ECO:0007669"/>
    <property type="project" value="InterPro"/>
</dbReference>
<dbReference type="Pfam" id="PF05856">
    <property type="entry name" value="ARPC4"/>
    <property type="match status" value="1"/>
</dbReference>
<evidence type="ECO:0000256" key="8">
    <source>
        <dbReference type="SAM" id="MobiDB-lite"/>
    </source>
</evidence>
<evidence type="ECO:0000256" key="7">
    <source>
        <dbReference type="ARBA" id="ARBA00082270"/>
    </source>
</evidence>
<evidence type="ECO:0000256" key="1">
    <source>
        <dbReference type="ARBA" id="ARBA00004245"/>
    </source>
</evidence>
<evidence type="ECO:0000256" key="3">
    <source>
        <dbReference type="ARBA" id="ARBA00022490"/>
    </source>
</evidence>
<evidence type="ECO:0000256" key="2">
    <source>
        <dbReference type="ARBA" id="ARBA00005919"/>
    </source>
</evidence>
<sequence length="1143" mass="126222">MSQSLRPYLQAVRSSLTAALCLSNFASQTAERHNVPEVEARTSPEVLLAPLTIARNENERVLIEPSINSVRISIKIKQADEIEHILVHKFTRFLEQRAESFFILRRKPIKGYDISFLITNFHTEEMLKHKLVDFIIQFMEEVDKEISEMKLFLISFGRISQYSTAMAPSPLNTPTRGGMFKTVGAMDHTFTPRRRMYVQQLPPVQESSMESIEGRAPLATTDPSDPFAALRPMYKNTNNSPSASSGDFSTVKNASQSREPTGLQSNILIGKDDQRQKMLAYSTQSNAHKLDPTTAEFRPAAVFQSPTVYALQASQNQNNTTFASNTFQPQGIGSPNSFHSVNASGPNTFAPHTGVVSNQTSNGTPNEYTTFPAQIGGSQAQLLIPFPKNNGVTVVNGTTSQTAPSGTSGTSGTIGVTYGGPNGNMSQQQQQQTNTAAMTFAVPNGSGLQPNINMNHSFTLGDGNAPQRHAHTSEMTFAPPQDSVVPNVNNMNGLNSTNFTTGYGNGDQQHDNGAQNMPMATPLALNDAHNNANVMAPVSTDSIGRSLEQASMSALQAHLDLGRKYPQAQLGPTPALPQGPTRPSQYSNEFTSFQLQDNAFMRQHETSTPTGAQAGTHYVQPAPVPSASMYSSPGGTFTPSQYMASPSYRGRTDPRSSHTHTTAMTEPPPRFALQTPVPVQQQVYSNVISSPSAGAHLSPDRTAASPERSSSNSVVDPFNGPPLPSVIQPIEPQTAMVLHESAVPVQIRNMRSEQLNELTAGPTGRPRREVALDAANFPFIESARNAQPTIQCGVVKLKNIPFGTKRAEVLAFLGRNSKVLNDSQEPVHIIMERVTSRTNDAYVEFMSMQAAVNAVEKHQKTVATGRLSRLGDRPIEVELSSQSALMKDLFPLAKGVRWEGSVPVILEDHPSEPWNCFKGFVSDEEMAMLVKHVEVPQRSPFSRDCPQRPFECMISTLRKLPWYKTEGITIKQRHSVYSACIQLIRLLQHALKERKNEDHLTPQLLKRLWTSAMLCHGFTVTMKDNIAYQVDLPEDRLREFNMPRFANMWVHVYTLCPKPGTPLDVLEYYIAIIREETHRTVSLQQPNIQAQIHNEGTQTNLYWGFFFKELNLPHGPEFDNMTLSRMAELEFCALTNIISRAFG</sequence>
<reference evidence="9" key="1">
    <citation type="submission" date="2023-06" db="EMBL/GenBank/DDBJ databases">
        <authorList>
            <person name="Noh H."/>
        </authorList>
    </citation>
    <scope>NUCLEOTIDE SEQUENCE</scope>
    <source>
        <strain evidence="9">DUCC20226</strain>
    </source>
</reference>
<protein>
    <recommendedName>
        <fullName evidence="7">Arp2/3 complex 20 kDa</fullName>
    </recommendedName>
</protein>
<keyword evidence="4" id="KW-0009">Actin-binding</keyword>
<comment type="caution">
    <text evidence="9">The sequence shown here is derived from an EMBL/GenBank/DDBJ whole genome shotgun (WGS) entry which is preliminary data.</text>
</comment>
<name>A0AAD9SAD3_PHOAM</name>
<evidence type="ECO:0000256" key="4">
    <source>
        <dbReference type="ARBA" id="ARBA00023203"/>
    </source>
</evidence>
<gene>
    <name evidence="9" type="ORF">N8I77_010666</name>
</gene>
<dbReference type="GO" id="GO:0051015">
    <property type="term" value="F:actin filament binding"/>
    <property type="evidence" value="ECO:0007669"/>
    <property type="project" value="TreeGrafter"/>
</dbReference>
<feature type="region of interest" description="Disordered" evidence="8">
    <location>
        <begin position="566"/>
        <end position="587"/>
    </location>
</feature>
<comment type="subcellular location">
    <subcellularLocation>
        <location evidence="1">Cytoplasm</location>
        <location evidence="1">Cytoskeleton</location>
    </subcellularLocation>
</comment>
<dbReference type="GO" id="GO:0030041">
    <property type="term" value="P:actin filament polymerization"/>
    <property type="evidence" value="ECO:0007669"/>
    <property type="project" value="InterPro"/>
</dbReference>
<dbReference type="PANTHER" id="PTHR22629">
    <property type="entry name" value="ARP2/3 COMPLEX 20 KD SUBUNIT"/>
    <property type="match status" value="1"/>
</dbReference>
<feature type="compositionally biased region" description="Polar residues" evidence="8">
    <location>
        <begin position="628"/>
        <end position="644"/>
    </location>
</feature>
<dbReference type="SUPFAM" id="SSF54928">
    <property type="entry name" value="RNA-binding domain, RBD"/>
    <property type="match status" value="1"/>
</dbReference>
<dbReference type="AlphaFoldDB" id="A0AAD9SAD3"/>
<dbReference type="InterPro" id="IPR035979">
    <property type="entry name" value="RBD_domain_sf"/>
</dbReference>
<dbReference type="Proteomes" id="UP001265746">
    <property type="component" value="Unassembled WGS sequence"/>
</dbReference>
<dbReference type="EMBL" id="JAUJFL010000006">
    <property type="protein sequence ID" value="KAK2601199.1"/>
    <property type="molecule type" value="Genomic_DNA"/>
</dbReference>
<feature type="region of interest" description="Disordered" evidence="8">
    <location>
        <begin position="690"/>
        <end position="720"/>
    </location>
</feature>
<dbReference type="GO" id="GO:0034314">
    <property type="term" value="P:Arp2/3 complex-mediated actin nucleation"/>
    <property type="evidence" value="ECO:0007669"/>
    <property type="project" value="InterPro"/>
</dbReference>
<evidence type="ECO:0000313" key="10">
    <source>
        <dbReference type="Proteomes" id="UP001265746"/>
    </source>
</evidence>
<feature type="region of interest" description="Disordered" evidence="8">
    <location>
        <begin position="207"/>
        <end position="265"/>
    </location>
</feature>
<comment type="similarity">
    <text evidence="2">Belongs to the ARPC4 family.</text>
</comment>
<feature type="compositionally biased region" description="Polar residues" evidence="8">
    <location>
        <begin position="235"/>
        <end position="265"/>
    </location>
</feature>
<keyword evidence="3" id="KW-0963">Cytoplasm</keyword>